<feature type="compositionally biased region" description="Basic residues" evidence="1">
    <location>
        <begin position="54"/>
        <end position="63"/>
    </location>
</feature>
<feature type="region of interest" description="Disordered" evidence="1">
    <location>
        <begin position="185"/>
        <end position="218"/>
    </location>
</feature>
<protein>
    <submittedName>
        <fullName evidence="3">Uncharacterized protein</fullName>
    </submittedName>
</protein>
<evidence type="ECO:0000313" key="3">
    <source>
        <dbReference type="WBParaSite" id="PDA_v2.g24876.t1"/>
    </source>
</evidence>
<feature type="region of interest" description="Disordered" evidence="1">
    <location>
        <begin position="1"/>
        <end position="78"/>
    </location>
</feature>
<dbReference type="AlphaFoldDB" id="A0A914QCH3"/>
<evidence type="ECO:0000313" key="2">
    <source>
        <dbReference type="Proteomes" id="UP000887578"/>
    </source>
</evidence>
<reference evidence="3" key="1">
    <citation type="submission" date="2022-11" db="UniProtKB">
        <authorList>
            <consortium name="WormBaseParasite"/>
        </authorList>
    </citation>
    <scope>IDENTIFICATION</scope>
</reference>
<feature type="compositionally biased region" description="Basic and acidic residues" evidence="1">
    <location>
        <begin position="202"/>
        <end position="218"/>
    </location>
</feature>
<organism evidence="2 3">
    <name type="scientific">Panagrolaimus davidi</name>
    <dbReference type="NCBI Taxonomy" id="227884"/>
    <lineage>
        <taxon>Eukaryota</taxon>
        <taxon>Metazoa</taxon>
        <taxon>Ecdysozoa</taxon>
        <taxon>Nematoda</taxon>
        <taxon>Chromadorea</taxon>
        <taxon>Rhabditida</taxon>
        <taxon>Tylenchina</taxon>
        <taxon>Panagrolaimomorpha</taxon>
        <taxon>Panagrolaimoidea</taxon>
        <taxon>Panagrolaimidae</taxon>
        <taxon>Panagrolaimus</taxon>
    </lineage>
</organism>
<feature type="compositionally biased region" description="Polar residues" evidence="1">
    <location>
        <begin position="141"/>
        <end position="152"/>
    </location>
</feature>
<feature type="region of interest" description="Disordered" evidence="1">
    <location>
        <begin position="110"/>
        <end position="152"/>
    </location>
</feature>
<keyword evidence="2" id="KW-1185">Reference proteome</keyword>
<feature type="compositionally biased region" description="Polar residues" evidence="1">
    <location>
        <begin position="1"/>
        <end position="11"/>
    </location>
</feature>
<feature type="compositionally biased region" description="Basic and acidic residues" evidence="1">
    <location>
        <begin position="64"/>
        <end position="78"/>
    </location>
</feature>
<evidence type="ECO:0000256" key="1">
    <source>
        <dbReference type="SAM" id="MobiDB-lite"/>
    </source>
</evidence>
<dbReference type="WBParaSite" id="PDA_v2.g24876.t1">
    <property type="protein sequence ID" value="PDA_v2.g24876.t1"/>
    <property type="gene ID" value="PDA_v2.g24876"/>
</dbReference>
<sequence>MPLDKTQQNQCYEEEPIPIKKSKKKALARKKKVVGNEVDPGKYIDEAEEASASNKKKKLNKKKSPAESKLGDKKEEDERIQKLRAKKRKQQNINTFDEKIAKGEIIEYNNEYPPTNDVMPVSDKAITGSSSTDCEPKVKSEPSSSRTTTIKASQNRGIDDLIDVSLATNETNHGTQLIQNVHLDLLRKQPPPLSTNTTTTTKTKETHSTSKDRTSDDL</sequence>
<feature type="compositionally biased region" description="Basic residues" evidence="1">
    <location>
        <begin position="20"/>
        <end position="33"/>
    </location>
</feature>
<accession>A0A914QCH3</accession>
<proteinExistence type="predicted"/>
<dbReference type="Proteomes" id="UP000887578">
    <property type="component" value="Unplaced"/>
</dbReference>
<name>A0A914QCH3_9BILA</name>